<feature type="non-terminal residue" evidence="1">
    <location>
        <position position="1"/>
    </location>
</feature>
<dbReference type="EMBL" id="CAJPIN010045032">
    <property type="protein sequence ID" value="CAG2065613.1"/>
    <property type="molecule type" value="Genomic_DNA"/>
</dbReference>
<sequence>VKIGVSLPIHAEVRELRELLSSDTGISASHMLITEVDDLGFQPNIFRCYHHSQLVSIIKETDPVYCLELPQLKDATEDSGAYLLLCWVNVLIMDDHQARFSSPYTMQVGRETSYEDLQKLILKEM</sequence>
<keyword evidence="2" id="KW-1185">Reference proteome</keyword>
<reference evidence="1" key="1">
    <citation type="submission" date="2021-03" db="EMBL/GenBank/DDBJ databases">
        <authorList>
            <person name="Tran Van P."/>
        </authorList>
    </citation>
    <scope>NUCLEOTIDE SEQUENCE</scope>
</reference>
<evidence type="ECO:0000313" key="1">
    <source>
        <dbReference type="EMBL" id="CAG2065613.1"/>
    </source>
</evidence>
<comment type="caution">
    <text evidence="1">The sequence shown here is derived from an EMBL/GenBank/DDBJ whole genome shotgun (WGS) entry which is preliminary data.</text>
</comment>
<evidence type="ECO:0000313" key="2">
    <source>
        <dbReference type="Proteomes" id="UP001153148"/>
    </source>
</evidence>
<name>A0ABN7PCU9_TIMPD</name>
<gene>
    <name evidence="1" type="ORF">TPAB3V08_LOCUS12557</name>
</gene>
<protein>
    <submittedName>
        <fullName evidence="1">Uncharacterized protein</fullName>
    </submittedName>
</protein>
<feature type="non-terminal residue" evidence="1">
    <location>
        <position position="125"/>
    </location>
</feature>
<proteinExistence type="predicted"/>
<accession>A0ABN7PCU9</accession>
<organism evidence="1 2">
    <name type="scientific">Timema podura</name>
    <name type="common">Walking stick</name>
    <dbReference type="NCBI Taxonomy" id="61482"/>
    <lineage>
        <taxon>Eukaryota</taxon>
        <taxon>Metazoa</taxon>
        <taxon>Ecdysozoa</taxon>
        <taxon>Arthropoda</taxon>
        <taxon>Hexapoda</taxon>
        <taxon>Insecta</taxon>
        <taxon>Pterygota</taxon>
        <taxon>Neoptera</taxon>
        <taxon>Polyneoptera</taxon>
        <taxon>Phasmatodea</taxon>
        <taxon>Timematodea</taxon>
        <taxon>Timematoidea</taxon>
        <taxon>Timematidae</taxon>
        <taxon>Timema</taxon>
    </lineage>
</organism>
<dbReference type="Proteomes" id="UP001153148">
    <property type="component" value="Unassembled WGS sequence"/>
</dbReference>